<evidence type="ECO:0000313" key="4">
    <source>
        <dbReference type="Proteomes" id="UP000624279"/>
    </source>
</evidence>
<dbReference type="Proteomes" id="UP000624279">
    <property type="component" value="Unassembled WGS sequence"/>
</dbReference>
<dbReference type="RefSeq" id="WP_186943222.1">
    <property type="nucleotide sequence ID" value="NZ_JACOGA010000017.1"/>
</dbReference>
<dbReference type="InterPro" id="IPR011340">
    <property type="entry name" value="Cys_dSase-rel"/>
</dbReference>
<comment type="caution">
    <text evidence="3">The sequence shown here is derived from an EMBL/GenBank/DDBJ whole genome shotgun (WGS) entry which is preliminary data.</text>
</comment>
<reference evidence="3 4" key="1">
    <citation type="submission" date="2020-08" db="EMBL/GenBank/DDBJ databases">
        <title>Novel species isolated from subtropical streams in China.</title>
        <authorList>
            <person name="Lu H."/>
        </authorList>
    </citation>
    <scope>NUCLEOTIDE SEQUENCE [LARGE SCALE GENOMIC DNA]</scope>
    <source>
        <strain evidence="3 4">LX15W</strain>
    </source>
</reference>
<dbReference type="EMBL" id="JACOGA010000017">
    <property type="protein sequence ID" value="MBC3875248.1"/>
    <property type="molecule type" value="Genomic_DNA"/>
</dbReference>
<evidence type="ECO:0000259" key="2">
    <source>
        <dbReference type="Pfam" id="PF00266"/>
    </source>
</evidence>
<evidence type="ECO:0000256" key="1">
    <source>
        <dbReference type="ARBA" id="ARBA00022898"/>
    </source>
</evidence>
<feature type="domain" description="Aminotransferase class V" evidence="2">
    <location>
        <begin position="26"/>
        <end position="407"/>
    </location>
</feature>
<accession>A0ABR6YFB6</accession>
<evidence type="ECO:0000313" key="3">
    <source>
        <dbReference type="EMBL" id="MBC3875248.1"/>
    </source>
</evidence>
<sequence>MQALSSKEISAVRAEFPALQIPNQCIFLDNAGGSQVLKRVANRIHDYLLSSSVQLGATYATSTTASARVTEARQAIAELINAADDREVVMGGSTTGLMFQLIQAILPNVHAGDEIILTNTDHEANIGAWKRLQQAGAVIKIWQVNPETLQLDLNDLEKLLSTNTKWLAMTYASNVLGTINPIAEVARRVHAVGGRVCVDAVAYAPHRLVDVQASGADVLVFSFYKVFGPHYAVLWGRFELLQSLANLNHFFIAEDNLPYKLQPGNVNFELSYGCQGITDYLVAMGEQFGGSGKRRQLMQYAFDKFEAHENYLAQRLLDFLNSKSSVRIIGMRQVHEGDASRVPTISFIVENTQSETIVKHIDQFNIGIRFGDFYARHLIEALNLQQYGGVVRVSIAHYNTVEEIALLISHLNTIIP</sequence>
<dbReference type="Gene3D" id="3.90.1150.10">
    <property type="entry name" value="Aspartate Aminotransferase, domain 1"/>
    <property type="match status" value="1"/>
</dbReference>
<keyword evidence="1" id="KW-0663">Pyridoxal phosphate</keyword>
<protein>
    <submittedName>
        <fullName evidence="3">Cysteine desulfurase-like protein</fullName>
    </submittedName>
</protein>
<dbReference type="PANTHER" id="PTHR43586">
    <property type="entry name" value="CYSTEINE DESULFURASE"/>
    <property type="match status" value="1"/>
</dbReference>
<dbReference type="Gene3D" id="3.40.640.10">
    <property type="entry name" value="Type I PLP-dependent aspartate aminotransferase-like (Major domain)"/>
    <property type="match status" value="1"/>
</dbReference>
<keyword evidence="4" id="KW-1185">Reference proteome</keyword>
<name>A0ABR6YFB6_9BURK</name>
<dbReference type="NCBIfam" id="TIGR01976">
    <property type="entry name" value="am_tr_V_VC1184"/>
    <property type="match status" value="1"/>
</dbReference>
<dbReference type="Pfam" id="PF00266">
    <property type="entry name" value="Aminotran_5"/>
    <property type="match status" value="1"/>
</dbReference>
<organism evidence="3 4">
    <name type="scientific">Undibacterium flavidum</name>
    <dbReference type="NCBI Taxonomy" id="2762297"/>
    <lineage>
        <taxon>Bacteria</taxon>
        <taxon>Pseudomonadati</taxon>
        <taxon>Pseudomonadota</taxon>
        <taxon>Betaproteobacteria</taxon>
        <taxon>Burkholderiales</taxon>
        <taxon>Oxalobacteraceae</taxon>
        <taxon>Undibacterium</taxon>
    </lineage>
</organism>
<dbReference type="PANTHER" id="PTHR43586:SF21">
    <property type="entry name" value="PYRIDOXAL PHOSPHATE (PLP)-DEPENDENT ASPARTATE AMINOTRANSFERASE SUPERFAMILY"/>
    <property type="match status" value="1"/>
</dbReference>
<dbReference type="InterPro" id="IPR000192">
    <property type="entry name" value="Aminotrans_V_dom"/>
</dbReference>
<dbReference type="SUPFAM" id="SSF53383">
    <property type="entry name" value="PLP-dependent transferases"/>
    <property type="match status" value="1"/>
</dbReference>
<dbReference type="InterPro" id="IPR015424">
    <property type="entry name" value="PyrdxlP-dep_Trfase"/>
</dbReference>
<gene>
    <name evidence="3" type="ORF">H8K55_16795</name>
</gene>
<proteinExistence type="predicted"/>
<dbReference type="InterPro" id="IPR015421">
    <property type="entry name" value="PyrdxlP-dep_Trfase_major"/>
</dbReference>
<dbReference type="InterPro" id="IPR015422">
    <property type="entry name" value="PyrdxlP-dep_Trfase_small"/>
</dbReference>